<evidence type="ECO:0000256" key="1">
    <source>
        <dbReference type="SAM" id="MobiDB-lite"/>
    </source>
</evidence>
<organism evidence="2 3">
    <name type="scientific">Alternaria alternata</name>
    <name type="common">Alternaria rot fungus</name>
    <name type="synonym">Torula alternata</name>
    <dbReference type="NCBI Taxonomy" id="5599"/>
    <lineage>
        <taxon>Eukaryota</taxon>
        <taxon>Fungi</taxon>
        <taxon>Dikarya</taxon>
        <taxon>Ascomycota</taxon>
        <taxon>Pezizomycotina</taxon>
        <taxon>Dothideomycetes</taxon>
        <taxon>Pleosporomycetidae</taxon>
        <taxon>Pleosporales</taxon>
        <taxon>Pleosporineae</taxon>
        <taxon>Pleosporaceae</taxon>
        <taxon>Alternaria</taxon>
        <taxon>Alternaria sect. Alternaria</taxon>
        <taxon>Alternaria alternata complex</taxon>
    </lineage>
</organism>
<proteinExistence type="predicted"/>
<feature type="compositionally biased region" description="Basic and acidic residues" evidence="1">
    <location>
        <begin position="58"/>
        <end position="67"/>
    </location>
</feature>
<name>A0A4Q4N145_ALTAL</name>
<feature type="region of interest" description="Disordered" evidence="1">
    <location>
        <begin position="195"/>
        <end position="233"/>
    </location>
</feature>
<evidence type="ECO:0000313" key="3">
    <source>
        <dbReference type="Proteomes" id="UP000291422"/>
    </source>
</evidence>
<feature type="region of interest" description="Disordered" evidence="1">
    <location>
        <begin position="52"/>
        <end position="110"/>
    </location>
</feature>
<reference evidence="3" key="1">
    <citation type="journal article" date="2019" name="bioRxiv">
        <title>Genomics, evolutionary history and diagnostics of the Alternaria alternata species group including apple and Asian pear pathotypes.</title>
        <authorList>
            <person name="Armitage A.D."/>
            <person name="Cockerton H.M."/>
            <person name="Sreenivasaprasad S."/>
            <person name="Woodhall J.W."/>
            <person name="Lane C.R."/>
            <person name="Harrison R.J."/>
            <person name="Clarkson J.P."/>
        </authorList>
    </citation>
    <scope>NUCLEOTIDE SEQUENCE [LARGE SCALE GENOMIC DNA]</scope>
    <source>
        <strain evidence="3">FERA 1177</strain>
    </source>
</reference>
<evidence type="ECO:0000313" key="2">
    <source>
        <dbReference type="EMBL" id="RYN67275.1"/>
    </source>
</evidence>
<dbReference type="Proteomes" id="UP000291422">
    <property type="component" value="Unassembled WGS sequence"/>
</dbReference>
<dbReference type="EMBL" id="PDXD01000055">
    <property type="protein sequence ID" value="RYN67275.1"/>
    <property type="molecule type" value="Genomic_DNA"/>
</dbReference>
<feature type="compositionally biased region" description="Basic and acidic residues" evidence="1">
    <location>
        <begin position="75"/>
        <end position="84"/>
    </location>
</feature>
<dbReference type="AlphaFoldDB" id="A0A4Q4N145"/>
<comment type="caution">
    <text evidence="2">The sequence shown here is derived from an EMBL/GenBank/DDBJ whole genome shotgun (WGS) entry which is preliminary data.</text>
</comment>
<protein>
    <submittedName>
        <fullName evidence="2">Uncharacterized protein</fullName>
    </submittedName>
</protein>
<sequence>MTYFTDTTSMDIGLRNDGRRANLLTARRTSFCMHYDESIELHRLDHEEQWHGLSTSESSKEHSRAENRPGLIEARYPDDAKMEDGSAQDGVTSQSKRRPPSSSLCSDSRADEDKDTADAFRVSAKIHLVSSACRLNLSNVADLGKKSNCTLSSRAANAKRYYAVNAPSPFTGESAFIEELIADYSSLFDGPSERGLADTGYERTRAAPAVPKGGSLDTEKHQSTVSIKALTGS</sequence>
<gene>
    <name evidence="2" type="ORF">AA0117_g11636</name>
</gene>
<feature type="compositionally biased region" description="Polar residues" evidence="1">
    <location>
        <begin position="89"/>
        <end position="106"/>
    </location>
</feature>
<feature type="compositionally biased region" description="Basic and acidic residues" evidence="1">
    <location>
        <begin position="195"/>
        <end position="205"/>
    </location>
</feature>
<accession>A0A4Q4N145</accession>